<keyword evidence="4 5" id="KW-0326">Glycosidase</keyword>
<feature type="active site" description="Proton donor" evidence="6">
    <location>
        <position position="515"/>
    </location>
</feature>
<evidence type="ECO:0000256" key="2">
    <source>
        <dbReference type="ARBA" id="ARBA00012755"/>
    </source>
</evidence>
<dbReference type="CDD" id="cd14791">
    <property type="entry name" value="GH36"/>
    <property type="match status" value="1"/>
</dbReference>
<dbReference type="InterPro" id="IPR013785">
    <property type="entry name" value="Aldolase_TIM"/>
</dbReference>
<dbReference type="Pfam" id="PF16875">
    <property type="entry name" value="Glyco_hydro_36N"/>
    <property type="match status" value="1"/>
</dbReference>
<protein>
    <recommendedName>
        <fullName evidence="2 5">Alpha-galactosidase</fullName>
        <ecNumber evidence="2 5">3.2.1.22</ecNumber>
    </recommendedName>
</protein>
<name>A0A0K1JIC0_9MICO</name>
<dbReference type="AlphaFoldDB" id="A0A0K1JIC0"/>
<dbReference type="OrthoDB" id="9758822at2"/>
<dbReference type="InterPro" id="IPR000111">
    <property type="entry name" value="Glyco_hydro_27/36_CS"/>
</dbReference>
<gene>
    <name evidence="9" type="ORF">VV02_12205</name>
</gene>
<dbReference type="InterPro" id="IPR017853">
    <property type="entry name" value="GH"/>
</dbReference>
<evidence type="ECO:0000256" key="1">
    <source>
        <dbReference type="ARBA" id="ARBA00001255"/>
    </source>
</evidence>
<dbReference type="STRING" id="571913.VV02_12205"/>
<dbReference type="PANTHER" id="PTHR43053">
    <property type="entry name" value="GLYCOSIDASE FAMILY 31"/>
    <property type="match status" value="1"/>
</dbReference>
<dbReference type="EC" id="3.2.1.22" evidence="2 5"/>
<evidence type="ECO:0000256" key="4">
    <source>
        <dbReference type="ARBA" id="ARBA00023295"/>
    </source>
</evidence>
<evidence type="ECO:0000259" key="7">
    <source>
        <dbReference type="Pfam" id="PF16874"/>
    </source>
</evidence>
<dbReference type="SUPFAM" id="SSF51445">
    <property type="entry name" value="(Trans)glycosidases"/>
    <property type="match status" value="1"/>
</dbReference>
<comment type="similarity">
    <text evidence="5">Belongs to the glycosyl hydrolase.</text>
</comment>
<dbReference type="PIRSF" id="PIRSF005536">
    <property type="entry name" value="Agal"/>
    <property type="match status" value="1"/>
</dbReference>
<comment type="catalytic activity">
    <reaction evidence="1 5">
        <text>Hydrolysis of terminal, non-reducing alpha-D-galactose residues in alpha-D-galactosides, including galactose oligosaccharides, galactomannans and galactolipids.</text>
        <dbReference type="EC" id="3.2.1.22"/>
    </reaction>
</comment>
<dbReference type="EMBL" id="CP011112">
    <property type="protein sequence ID" value="AKU16451.1"/>
    <property type="molecule type" value="Genomic_DNA"/>
</dbReference>
<dbReference type="Pfam" id="PF16874">
    <property type="entry name" value="Glyco_hydro_36C"/>
    <property type="match status" value="1"/>
</dbReference>
<dbReference type="RefSeq" id="WP_052591788.1">
    <property type="nucleotide sequence ID" value="NZ_CP011112.1"/>
</dbReference>
<dbReference type="Pfam" id="PF02065">
    <property type="entry name" value="Melibiase"/>
    <property type="match status" value="1"/>
</dbReference>
<dbReference type="PRINTS" id="PR00743">
    <property type="entry name" value="GLHYDRLASE36"/>
</dbReference>
<dbReference type="InterPro" id="IPR002252">
    <property type="entry name" value="Glyco_hydro_36"/>
</dbReference>
<dbReference type="Gene3D" id="3.20.20.70">
    <property type="entry name" value="Aldolase class I"/>
    <property type="match status" value="1"/>
</dbReference>
<dbReference type="PANTHER" id="PTHR43053:SF3">
    <property type="entry name" value="ALPHA-GALACTOSIDASE C-RELATED"/>
    <property type="match status" value="1"/>
</dbReference>
<dbReference type="FunFam" id="3.20.20.70:FF:000118">
    <property type="entry name" value="Alpha-galactosidase"/>
    <property type="match status" value="1"/>
</dbReference>
<dbReference type="PROSITE" id="PS00512">
    <property type="entry name" value="ALPHA_GALACTOSIDASE"/>
    <property type="match status" value="1"/>
</dbReference>
<organism evidence="9 10">
    <name type="scientific">Luteipulveratus mongoliensis</name>
    <dbReference type="NCBI Taxonomy" id="571913"/>
    <lineage>
        <taxon>Bacteria</taxon>
        <taxon>Bacillati</taxon>
        <taxon>Actinomycetota</taxon>
        <taxon>Actinomycetes</taxon>
        <taxon>Micrococcales</taxon>
        <taxon>Dermacoccaceae</taxon>
        <taxon>Luteipulveratus</taxon>
    </lineage>
</organism>
<evidence type="ECO:0000313" key="9">
    <source>
        <dbReference type="EMBL" id="AKU16451.1"/>
    </source>
</evidence>
<evidence type="ECO:0000256" key="5">
    <source>
        <dbReference type="PIRNR" id="PIRNR005536"/>
    </source>
</evidence>
<dbReference type="Gene3D" id="2.70.98.60">
    <property type="entry name" value="alpha-galactosidase from lactobacil brevis"/>
    <property type="match status" value="1"/>
</dbReference>
<evidence type="ECO:0000313" key="10">
    <source>
        <dbReference type="Proteomes" id="UP000066480"/>
    </source>
</evidence>
<dbReference type="InterPro" id="IPR013780">
    <property type="entry name" value="Glyco_hydro_b"/>
</dbReference>
<dbReference type="InterPro" id="IPR031705">
    <property type="entry name" value="Glyco_hydro_36_C"/>
</dbReference>
<dbReference type="InterPro" id="IPR050985">
    <property type="entry name" value="Alpha-glycosidase_related"/>
</dbReference>
<dbReference type="Proteomes" id="UP000066480">
    <property type="component" value="Chromosome"/>
</dbReference>
<sequence>MSNDLIHWRDEHVSILVDLSGPALPRILHWGADLGHHDDTLLEELADTVDPQRVSDETDDLVVATVLPLESAGWVGEPGLSGHRSGRDFAPKFVRTDPPEIEETDDVRRITVRAADAEAHLELIWTIEMLPGGLVRQRNRVTNTGTSTYELTGLLCAYPVPSNAGELLDLTGRHLRERTPQRSPFTIGAHVRDNRRGRTGLDGSILTFAGAPGFGFEGGEVWATHLAWSGNHRLVAERAVRGTRLLSGGELLAPGEMLLEPGQSYESPWWYGAYGDGITEASARFHTYLRSRPQHPRRERPVTINTWEAVYFDHDLGRLKALADNAARVGVERFVLDDGWFGARRNDRAGLGDWVVSADAWPDGLAPLIDHVRGLGMEFGIWVEPEMVNPDSDLARAHPEWILSPGGSRLPMSWRHQQVLDLTDEGAYQHVLGQLDGLLRDHDIAYLKWDHNRDLLEAGDRHGHPAVHRQTLAAYALMDELLRRHPGLEIESCSSGGGRVDLGVLERACRVWGSDCLDALERQQIQRWTTALIPWEMLGCHIGSDSNHTTGRKQSLGFRAATAFFGHFGIEWDLTKVDSETLDDVAAWVTAHQAVRPLLHAGRAVTGDHPDDQLWVYGVVAQDGGDAVFALAQRGTSLEAPTGRVRLPGLQPDVTYDVRPLVPGNKVRGTVVKAVPWWDNGFRASGAALSRMGLIAPTQYPEQAVLLRVTRAEESS</sequence>
<proteinExistence type="inferred from homology"/>
<keyword evidence="3 5" id="KW-0378">Hydrolase</keyword>
<reference evidence="9 10" key="1">
    <citation type="submission" date="2015-03" db="EMBL/GenBank/DDBJ databases">
        <title>Luteipulveratus halotolerans sp. nov., a novel actinobacterium (Dermacoccaceae) from Sarawak, Malaysia.</title>
        <authorList>
            <person name="Juboi H."/>
            <person name="Basik A."/>
            <person name="Shamsul S.S."/>
            <person name="Arnold P."/>
            <person name="Schmitt E.K."/>
            <person name="Sanglier J.-J."/>
            <person name="Yeo T."/>
        </authorList>
    </citation>
    <scope>NUCLEOTIDE SEQUENCE [LARGE SCALE GENOMIC DNA]</scope>
    <source>
        <strain evidence="9 10">MN07-A0370</strain>
    </source>
</reference>
<feature type="domain" description="Glycosyl hydrolase family 36 N-terminal" evidence="8">
    <location>
        <begin position="24"/>
        <end position="259"/>
    </location>
</feature>
<dbReference type="Gene3D" id="2.60.40.1180">
    <property type="entry name" value="Golgi alpha-mannosidase II"/>
    <property type="match status" value="1"/>
</dbReference>
<evidence type="ECO:0000256" key="3">
    <source>
        <dbReference type="ARBA" id="ARBA00022801"/>
    </source>
</evidence>
<dbReference type="InterPro" id="IPR031704">
    <property type="entry name" value="Glyco_hydro_36_N"/>
</dbReference>
<dbReference type="GO" id="GO:0016052">
    <property type="term" value="P:carbohydrate catabolic process"/>
    <property type="evidence" value="ECO:0007669"/>
    <property type="project" value="InterPro"/>
</dbReference>
<evidence type="ECO:0000256" key="6">
    <source>
        <dbReference type="PIRSR" id="PIRSR005536-1"/>
    </source>
</evidence>
<accession>A0A0K1JIC0</accession>
<feature type="active site" description="Nucleophile" evidence="6">
    <location>
        <position position="450"/>
    </location>
</feature>
<dbReference type="GO" id="GO:0004557">
    <property type="term" value="F:alpha-galactosidase activity"/>
    <property type="evidence" value="ECO:0007669"/>
    <property type="project" value="UniProtKB-UniRule"/>
</dbReference>
<dbReference type="PATRIC" id="fig|571913.6.peg.2487"/>
<evidence type="ECO:0000259" key="8">
    <source>
        <dbReference type="Pfam" id="PF16875"/>
    </source>
</evidence>
<dbReference type="KEGG" id="lmoi:VV02_12205"/>
<feature type="domain" description="Glycosyl hydrolase family 36 C-terminal" evidence="7">
    <location>
        <begin position="618"/>
        <end position="702"/>
    </location>
</feature>
<dbReference type="InterPro" id="IPR038417">
    <property type="entry name" value="Alpga-gal_N_sf"/>
</dbReference>
<keyword evidence="10" id="KW-1185">Reference proteome</keyword>